<sequence>MAGEQHIDAAHQAKVEALRAAIQVGINDMEAGRYKEFESFEELRRYLVRRTNQTLRRWKSSREK</sequence>
<evidence type="ECO:0000313" key="1">
    <source>
        <dbReference type="EMBL" id="KKB10928.1"/>
    </source>
</evidence>
<reference evidence="1 2" key="1">
    <citation type="submission" date="2015-03" db="EMBL/GenBank/DDBJ databases">
        <authorList>
            <person name="Hassan Y.I."/>
            <person name="Lepp D."/>
            <person name="Li X.-Z."/>
            <person name="Zhou T."/>
        </authorList>
    </citation>
    <scope>NUCLEOTIDE SEQUENCE [LARGE SCALE GENOMIC DNA]</scope>
    <source>
        <strain evidence="1 2">BD-c194</strain>
    </source>
</reference>
<dbReference type="PATRIC" id="fig|443610.3.peg.1362"/>
<evidence type="ECO:0008006" key="3">
    <source>
        <dbReference type="Google" id="ProtNLM"/>
    </source>
</evidence>
<dbReference type="Proteomes" id="UP000033632">
    <property type="component" value="Unassembled WGS sequence"/>
</dbReference>
<dbReference type="EMBL" id="JZEX01000127">
    <property type="protein sequence ID" value="KKB10928.1"/>
    <property type="molecule type" value="Genomic_DNA"/>
</dbReference>
<dbReference type="OrthoDB" id="9811310at2"/>
<protein>
    <recommendedName>
        <fullName evidence="3">CopG family transcriptional regulator</fullName>
    </recommendedName>
</protein>
<dbReference type="RefSeq" id="WP_046109545.1">
    <property type="nucleotide sequence ID" value="NZ_JZEX01000127.1"/>
</dbReference>
<gene>
    <name evidence="1" type="ORF">VE25_15440</name>
</gene>
<dbReference type="AlphaFoldDB" id="A0A0F5FQ27"/>
<keyword evidence="2" id="KW-1185">Reference proteome</keyword>
<accession>A0A0F5FQ27</accession>
<name>A0A0F5FQ27_9HYPH</name>
<comment type="caution">
    <text evidence="1">The sequence shown here is derived from an EMBL/GenBank/DDBJ whole genome shotgun (WGS) entry which is preliminary data.</text>
</comment>
<proteinExistence type="predicted"/>
<organism evidence="1 2">
    <name type="scientific">Devosia geojensis</name>
    <dbReference type="NCBI Taxonomy" id="443610"/>
    <lineage>
        <taxon>Bacteria</taxon>
        <taxon>Pseudomonadati</taxon>
        <taxon>Pseudomonadota</taxon>
        <taxon>Alphaproteobacteria</taxon>
        <taxon>Hyphomicrobiales</taxon>
        <taxon>Devosiaceae</taxon>
        <taxon>Devosia</taxon>
    </lineage>
</organism>
<dbReference type="STRING" id="443610.VE25_15440"/>
<evidence type="ECO:0000313" key="2">
    <source>
        <dbReference type="Proteomes" id="UP000033632"/>
    </source>
</evidence>